<evidence type="ECO:0000313" key="16">
    <source>
        <dbReference type="Proteomes" id="UP000194127"/>
    </source>
</evidence>
<dbReference type="InterPro" id="IPR002464">
    <property type="entry name" value="DNA/RNA_helicase_DEAH_CS"/>
</dbReference>
<evidence type="ECO:0000256" key="8">
    <source>
        <dbReference type="ARBA" id="ARBA00023235"/>
    </source>
</evidence>
<feature type="domain" description="Helicase ATP-binding" evidence="13">
    <location>
        <begin position="66"/>
        <end position="245"/>
    </location>
</feature>
<dbReference type="EC" id="5.6.2.4" evidence="11"/>
<name>A0A1X6N7S1_9APHY</name>
<dbReference type="Gene3D" id="1.10.10.10">
    <property type="entry name" value="Winged helix-like DNA-binding domain superfamily/Winged helix DNA-binding domain"/>
    <property type="match status" value="1"/>
</dbReference>
<dbReference type="PROSITE" id="PS00690">
    <property type="entry name" value="DEAH_ATP_HELICASE"/>
    <property type="match status" value="1"/>
</dbReference>
<accession>A0A1X6N7S1</accession>
<comment type="similarity">
    <text evidence="2 11">Belongs to the helicase family. RecQ subfamily.</text>
</comment>
<dbReference type="GO" id="GO:0043138">
    <property type="term" value="F:3'-5' DNA helicase activity"/>
    <property type="evidence" value="ECO:0007669"/>
    <property type="project" value="UniProtKB-EC"/>
</dbReference>
<organism evidence="15 16">
    <name type="scientific">Postia placenta MAD-698-R-SB12</name>
    <dbReference type="NCBI Taxonomy" id="670580"/>
    <lineage>
        <taxon>Eukaryota</taxon>
        <taxon>Fungi</taxon>
        <taxon>Dikarya</taxon>
        <taxon>Basidiomycota</taxon>
        <taxon>Agaricomycotina</taxon>
        <taxon>Agaricomycetes</taxon>
        <taxon>Polyporales</taxon>
        <taxon>Adustoporiaceae</taxon>
        <taxon>Rhodonia</taxon>
    </lineage>
</organism>
<dbReference type="InterPro" id="IPR036388">
    <property type="entry name" value="WH-like_DNA-bd_sf"/>
</dbReference>
<dbReference type="GO" id="GO:0009378">
    <property type="term" value="F:four-way junction helicase activity"/>
    <property type="evidence" value="ECO:0007669"/>
    <property type="project" value="TreeGrafter"/>
</dbReference>
<dbReference type="Proteomes" id="UP000194127">
    <property type="component" value="Unassembled WGS sequence"/>
</dbReference>
<keyword evidence="7" id="KW-0238">DNA-binding</keyword>
<dbReference type="AlphaFoldDB" id="A0A1X6N7S1"/>
<dbReference type="SMART" id="SM00490">
    <property type="entry name" value="HELICc"/>
    <property type="match status" value="1"/>
</dbReference>
<evidence type="ECO:0000256" key="3">
    <source>
        <dbReference type="ARBA" id="ARBA00022741"/>
    </source>
</evidence>
<evidence type="ECO:0000259" key="13">
    <source>
        <dbReference type="PROSITE" id="PS51192"/>
    </source>
</evidence>
<dbReference type="SUPFAM" id="SSF52540">
    <property type="entry name" value="P-loop containing nucleoside triphosphate hydrolases"/>
    <property type="match status" value="1"/>
</dbReference>
<dbReference type="Pfam" id="PF00270">
    <property type="entry name" value="DEAD"/>
    <property type="match status" value="1"/>
</dbReference>
<dbReference type="OrthoDB" id="10261556at2759"/>
<proteinExistence type="inferred from homology"/>
<evidence type="ECO:0000256" key="10">
    <source>
        <dbReference type="ARBA" id="ARBA00034617"/>
    </source>
</evidence>
<dbReference type="GO" id="GO:0005524">
    <property type="term" value="F:ATP binding"/>
    <property type="evidence" value="ECO:0007669"/>
    <property type="project" value="UniProtKB-KW"/>
</dbReference>
<keyword evidence="16" id="KW-1185">Reference proteome</keyword>
<dbReference type="RefSeq" id="XP_024341472.1">
    <property type="nucleotide sequence ID" value="XM_024478481.1"/>
</dbReference>
<dbReference type="SMART" id="SM00487">
    <property type="entry name" value="DEXDc"/>
    <property type="match status" value="1"/>
</dbReference>
<evidence type="ECO:0000256" key="4">
    <source>
        <dbReference type="ARBA" id="ARBA00022801"/>
    </source>
</evidence>
<keyword evidence="9 11" id="KW-0539">Nucleus</keyword>
<dbReference type="FunFam" id="3.40.50.300:FF:000296">
    <property type="entry name" value="ATP-dependent DNA helicase RecQ"/>
    <property type="match status" value="1"/>
</dbReference>
<dbReference type="InterPro" id="IPR032284">
    <property type="entry name" value="RecQ_Zn-bd"/>
</dbReference>
<dbReference type="PANTHER" id="PTHR13710">
    <property type="entry name" value="DNA HELICASE RECQ FAMILY MEMBER"/>
    <property type="match status" value="1"/>
</dbReference>
<dbReference type="NCBIfam" id="TIGR00614">
    <property type="entry name" value="recQ_fam"/>
    <property type="match status" value="1"/>
</dbReference>
<evidence type="ECO:0000256" key="9">
    <source>
        <dbReference type="ARBA" id="ARBA00023242"/>
    </source>
</evidence>
<keyword evidence="6 11" id="KW-0067">ATP-binding</keyword>
<comment type="catalytic activity">
    <reaction evidence="11">
        <text>ATP + H2O = ADP + phosphate + H(+)</text>
        <dbReference type="Rhea" id="RHEA:13065"/>
        <dbReference type="ChEBI" id="CHEBI:15377"/>
        <dbReference type="ChEBI" id="CHEBI:15378"/>
        <dbReference type="ChEBI" id="CHEBI:30616"/>
        <dbReference type="ChEBI" id="CHEBI:43474"/>
        <dbReference type="ChEBI" id="CHEBI:456216"/>
    </reaction>
</comment>
<dbReference type="GO" id="GO:0005634">
    <property type="term" value="C:nucleus"/>
    <property type="evidence" value="ECO:0007669"/>
    <property type="project" value="UniProtKB-SubCell"/>
</dbReference>
<evidence type="ECO:0000256" key="6">
    <source>
        <dbReference type="ARBA" id="ARBA00022840"/>
    </source>
</evidence>
<dbReference type="Pfam" id="PF00271">
    <property type="entry name" value="Helicase_C"/>
    <property type="match status" value="1"/>
</dbReference>
<protein>
    <recommendedName>
        <fullName evidence="11">ATP-dependent DNA helicase</fullName>
        <ecNumber evidence="11">5.6.2.4</ecNumber>
    </recommendedName>
</protein>
<evidence type="ECO:0000256" key="2">
    <source>
        <dbReference type="ARBA" id="ARBA00005446"/>
    </source>
</evidence>
<dbReference type="FunFam" id="3.40.50.300:FF:001975">
    <property type="entry name" value="ATP-dependent DNA helicase"/>
    <property type="match status" value="1"/>
</dbReference>
<comment type="catalytic activity">
    <reaction evidence="10 11">
        <text>Couples ATP hydrolysis with the unwinding of duplex DNA by translocating in the 3'-5' direction.</text>
        <dbReference type="EC" id="5.6.2.4"/>
    </reaction>
</comment>
<dbReference type="PANTHER" id="PTHR13710:SF153">
    <property type="entry name" value="RECQ-LIKE DNA HELICASE BLM"/>
    <property type="match status" value="1"/>
</dbReference>
<dbReference type="InterPro" id="IPR027417">
    <property type="entry name" value="P-loop_NTPase"/>
</dbReference>
<keyword evidence="5 11" id="KW-0347">Helicase</keyword>
<comment type="subcellular location">
    <subcellularLocation>
        <location evidence="1 11">Nucleus</location>
    </subcellularLocation>
</comment>
<dbReference type="PROSITE" id="PS51192">
    <property type="entry name" value="HELICASE_ATP_BIND_1"/>
    <property type="match status" value="1"/>
</dbReference>
<evidence type="ECO:0000256" key="1">
    <source>
        <dbReference type="ARBA" id="ARBA00004123"/>
    </source>
</evidence>
<dbReference type="Gene3D" id="3.40.50.300">
    <property type="entry name" value="P-loop containing nucleotide triphosphate hydrolases"/>
    <property type="match status" value="2"/>
</dbReference>
<feature type="domain" description="Helicase C-terminal" evidence="14">
    <location>
        <begin position="270"/>
        <end position="419"/>
    </location>
</feature>
<dbReference type="CDD" id="cd18794">
    <property type="entry name" value="SF2_C_RecQ"/>
    <property type="match status" value="1"/>
</dbReference>
<dbReference type="GeneID" id="36323431"/>
<sequence length="504" mass="56798">MTIGDAFSPTKLPSAEEDDDDGIWDSVSEPPAELLDELPVPSASILRKLKDVFGLSGFRTNQLEAITAALDGKDVFLLMPTGGGKSLCYQLPAVCSSGTTKGVTVVISPLRSLMTDQVESLQAKNVDVVYFSSDQSRDESDEVQHRLRSNGQKPSLLYLTPEKIKHSDALKRDLTDLYESKMLARFVVDEAHCISSWGRQFRDSYGALAYLRKTFPDVPIMALTATATGEAKNDIIAHLGIRGCIELTQSFNRPNLNYEVRLKKKKVTDEIVDFIVTKHKNESGVIYCSSKVKCEEVAKNLRDKYGLKARHYHAGLDDRDRTVTMQEWKRGDFKIVVATIALGMGIDKGNVRFVIHYAMPSSLEGYYQETGRAGRDGKPADCILYYSGSDAHPVWRRINEESIPETEKEKQRDTFRRVIQFCVNNVDCRRRQVLGFFGEVFDSASCRKGCDNCRDTTDIEKKDMRKAAVDIINLAKSMILKHKERITRIQFLDVIRERALRSNP</sequence>
<dbReference type="GO" id="GO:0003677">
    <property type="term" value="F:DNA binding"/>
    <property type="evidence" value="ECO:0007669"/>
    <property type="project" value="UniProtKB-KW"/>
</dbReference>
<dbReference type="InterPro" id="IPR011545">
    <property type="entry name" value="DEAD/DEAH_box_helicase_dom"/>
</dbReference>
<keyword evidence="8" id="KW-0413">Isomerase</keyword>
<keyword evidence="4 11" id="KW-0378">Hydrolase</keyword>
<dbReference type="InterPro" id="IPR004589">
    <property type="entry name" value="DNA_helicase_ATP-dep_RecQ"/>
</dbReference>
<gene>
    <name evidence="15" type="ORF">POSPLADRAFT_1044171</name>
</gene>
<dbReference type="GO" id="GO:0000724">
    <property type="term" value="P:double-strand break repair via homologous recombination"/>
    <property type="evidence" value="ECO:0007669"/>
    <property type="project" value="TreeGrafter"/>
</dbReference>
<reference evidence="15 16" key="1">
    <citation type="submission" date="2017-04" db="EMBL/GenBank/DDBJ databases">
        <title>Genome Sequence of the Model Brown-Rot Fungus Postia placenta SB12.</title>
        <authorList>
            <consortium name="DOE Joint Genome Institute"/>
            <person name="Gaskell J."/>
            <person name="Kersten P."/>
            <person name="Larrondo L.F."/>
            <person name="Canessa P."/>
            <person name="Martinez D."/>
            <person name="Hibbett D."/>
            <person name="Schmoll M."/>
            <person name="Kubicek C.P."/>
            <person name="Martinez A.T."/>
            <person name="Yadav J."/>
            <person name="Master E."/>
            <person name="Magnuson J.K."/>
            <person name="James T."/>
            <person name="Yaver D."/>
            <person name="Berka R."/>
            <person name="Labutti K."/>
            <person name="Lipzen A."/>
            <person name="Aerts A."/>
            <person name="Barry K."/>
            <person name="Henrissat B."/>
            <person name="Blanchette R."/>
            <person name="Grigoriev I."/>
            <person name="Cullen D."/>
        </authorList>
    </citation>
    <scope>NUCLEOTIDE SEQUENCE [LARGE SCALE GENOMIC DNA]</scope>
    <source>
        <strain evidence="15 16">MAD-698-R-SB12</strain>
    </source>
</reference>
<evidence type="ECO:0000256" key="7">
    <source>
        <dbReference type="ARBA" id="ARBA00023125"/>
    </source>
</evidence>
<dbReference type="PROSITE" id="PS51194">
    <property type="entry name" value="HELICASE_CTER"/>
    <property type="match status" value="1"/>
</dbReference>
<dbReference type="GO" id="GO:0016887">
    <property type="term" value="F:ATP hydrolysis activity"/>
    <property type="evidence" value="ECO:0007669"/>
    <property type="project" value="RHEA"/>
</dbReference>
<dbReference type="InterPro" id="IPR014001">
    <property type="entry name" value="Helicase_ATP-bd"/>
</dbReference>
<evidence type="ECO:0000256" key="12">
    <source>
        <dbReference type="SAM" id="MobiDB-lite"/>
    </source>
</evidence>
<dbReference type="EMBL" id="KZ110593">
    <property type="protein sequence ID" value="OSX64678.1"/>
    <property type="molecule type" value="Genomic_DNA"/>
</dbReference>
<evidence type="ECO:0000256" key="5">
    <source>
        <dbReference type="ARBA" id="ARBA00022806"/>
    </source>
</evidence>
<dbReference type="Pfam" id="PF16124">
    <property type="entry name" value="RecQ_Zn_bind"/>
    <property type="match status" value="1"/>
</dbReference>
<feature type="region of interest" description="Disordered" evidence="12">
    <location>
        <begin position="1"/>
        <end position="24"/>
    </location>
</feature>
<evidence type="ECO:0000259" key="14">
    <source>
        <dbReference type="PROSITE" id="PS51194"/>
    </source>
</evidence>
<dbReference type="GO" id="GO:0005737">
    <property type="term" value="C:cytoplasm"/>
    <property type="evidence" value="ECO:0007669"/>
    <property type="project" value="TreeGrafter"/>
</dbReference>
<keyword evidence="3 11" id="KW-0547">Nucleotide-binding</keyword>
<dbReference type="GO" id="GO:0005694">
    <property type="term" value="C:chromosome"/>
    <property type="evidence" value="ECO:0007669"/>
    <property type="project" value="TreeGrafter"/>
</dbReference>
<evidence type="ECO:0000313" key="15">
    <source>
        <dbReference type="EMBL" id="OSX64678.1"/>
    </source>
</evidence>
<evidence type="ECO:0000256" key="11">
    <source>
        <dbReference type="RuleBase" id="RU364117"/>
    </source>
</evidence>
<dbReference type="InterPro" id="IPR001650">
    <property type="entry name" value="Helicase_C-like"/>
</dbReference>
<dbReference type="CDD" id="cd17920">
    <property type="entry name" value="DEXHc_RecQ"/>
    <property type="match status" value="1"/>
</dbReference>
<dbReference type="STRING" id="670580.A0A1X6N7S1"/>